<dbReference type="InterPro" id="IPR006599">
    <property type="entry name" value="CARP_motif"/>
</dbReference>
<proteinExistence type="inferred from homology"/>
<dbReference type="InterPro" id="IPR016098">
    <property type="entry name" value="CAP/MinC_C"/>
</dbReference>
<keyword evidence="4" id="KW-0007">Acetylation</keyword>
<protein>
    <submittedName>
        <fullName evidence="9">Tubulin binding cofactor C-domain-containing protein</fullName>
    </submittedName>
</protein>
<dbReference type="InterPro" id="IPR027684">
    <property type="entry name" value="TBCC"/>
</dbReference>
<comment type="caution">
    <text evidence="9">The sequence shown here is derived from an EMBL/GenBank/DDBJ whole genome shotgun (WGS) entry which is preliminary data.</text>
</comment>
<evidence type="ECO:0000256" key="3">
    <source>
        <dbReference type="ARBA" id="ARBA00022490"/>
    </source>
</evidence>
<dbReference type="InterPro" id="IPR038397">
    <property type="entry name" value="TBCC_N_sf"/>
</dbReference>
<accession>A0ABQ0GIH2</accession>
<evidence type="ECO:0000256" key="1">
    <source>
        <dbReference type="ARBA" id="ARBA00004496"/>
    </source>
</evidence>
<dbReference type="InterPro" id="IPR031925">
    <property type="entry name" value="TBCC_N"/>
</dbReference>
<feature type="compositionally biased region" description="Low complexity" evidence="7">
    <location>
        <begin position="124"/>
        <end position="138"/>
    </location>
</feature>
<feature type="domain" description="C-CAP/cofactor C-like" evidence="8">
    <location>
        <begin position="204"/>
        <end position="330"/>
    </location>
</feature>
<sequence length="378" mass="40605">MDSKERFYRQFQDSAATLQDQITQLSTFAAVGGERQDAIEHILSGISRLSNEVADAADYVPAYDQRTYSDVIKALKEQLNEATAAFAPKTRFRFKPRAAAEADTTSPTAETATKHDTRHLNSVATTTATTAGSDASATAEEKQDSISSLPTIGGDGGGGGSIKNYNDEIARPSAITGAIRKPSFSTARDVALYDHEHVHILLPPSASRATSAGTLTNLSRCVVDMSVPTIGGAAPFASLTLRGINSSVVVAGHVDGPVHVTGVRDSVVMVTARQVRIHECENVVFYLHCVSRPIIEDCTGVRFAPAPESYLTDKEKRETNMWDQVDDFKWLKSTASPNWALVSKQDIISDDVWKKTLIGNPGLGVDDILKILGVGKGT</sequence>
<reference evidence="9 10" key="1">
    <citation type="submission" date="2024-09" db="EMBL/GenBank/DDBJ databases">
        <title>Itraconazole resistance in Madurella fahalii resulting from another homologue of gene encoding cytochrome P450 14-alpha sterol demethylase (CYP51).</title>
        <authorList>
            <person name="Yoshioka I."/>
            <person name="Fahal A.H."/>
            <person name="Kaneko S."/>
            <person name="Yaguchi T."/>
        </authorList>
    </citation>
    <scope>NUCLEOTIDE SEQUENCE [LARGE SCALE GENOMIC DNA]</scope>
    <source>
        <strain evidence="9 10">IFM 68171</strain>
    </source>
</reference>
<dbReference type="GeneID" id="98178485"/>
<comment type="similarity">
    <text evidence="2">Belongs to the TBCC family.</text>
</comment>
<evidence type="ECO:0000313" key="10">
    <source>
        <dbReference type="Proteomes" id="UP001628179"/>
    </source>
</evidence>
<evidence type="ECO:0000256" key="2">
    <source>
        <dbReference type="ARBA" id="ARBA00008848"/>
    </source>
</evidence>
<evidence type="ECO:0000313" key="9">
    <source>
        <dbReference type="EMBL" id="GAB1317532.1"/>
    </source>
</evidence>
<dbReference type="PANTHER" id="PTHR15139">
    <property type="entry name" value="TUBULIN FOLDING COFACTOR C"/>
    <property type="match status" value="1"/>
</dbReference>
<evidence type="ECO:0000256" key="7">
    <source>
        <dbReference type="SAM" id="MobiDB-lite"/>
    </source>
</evidence>
<dbReference type="Gene3D" id="2.160.20.70">
    <property type="match status" value="1"/>
</dbReference>
<evidence type="ECO:0000259" key="8">
    <source>
        <dbReference type="PROSITE" id="PS51329"/>
    </source>
</evidence>
<evidence type="ECO:0000256" key="4">
    <source>
        <dbReference type="ARBA" id="ARBA00022990"/>
    </source>
</evidence>
<feature type="region of interest" description="Disordered" evidence="7">
    <location>
        <begin position="96"/>
        <end position="165"/>
    </location>
</feature>
<dbReference type="Proteomes" id="UP001628179">
    <property type="component" value="Unassembled WGS sequence"/>
</dbReference>
<gene>
    <name evidence="9" type="ORF">MFIFM68171_07742</name>
</gene>
<keyword evidence="5" id="KW-0143">Chaperone</keyword>
<dbReference type="PANTHER" id="PTHR15139:SF0">
    <property type="entry name" value="TUBULIN-SPECIFIC CHAPERONE C"/>
    <property type="match status" value="1"/>
</dbReference>
<dbReference type="InterPro" id="IPR017901">
    <property type="entry name" value="C-CAP_CF_C-like"/>
</dbReference>
<comment type="subunit">
    <text evidence="6">Supercomplex made of cofactors A to E. Cofactors A and D function by capturing and stabilizing tubulin in a quasi-native conformation. Cofactor E binds to the cofactor D-tubulin complex; interaction with cofactor C then causes the release of tubulin polypeptides that are committed to the native state.</text>
</comment>
<dbReference type="Gene3D" id="1.20.58.1250">
    <property type="entry name" value="Tubulin Binding Cofactor C, N-terminal domain"/>
    <property type="match status" value="1"/>
</dbReference>
<organism evidence="9 10">
    <name type="scientific">Madurella fahalii</name>
    <dbReference type="NCBI Taxonomy" id="1157608"/>
    <lineage>
        <taxon>Eukaryota</taxon>
        <taxon>Fungi</taxon>
        <taxon>Dikarya</taxon>
        <taxon>Ascomycota</taxon>
        <taxon>Pezizomycotina</taxon>
        <taxon>Sordariomycetes</taxon>
        <taxon>Sordariomycetidae</taxon>
        <taxon>Sordariales</taxon>
        <taxon>Sordariales incertae sedis</taxon>
        <taxon>Madurella</taxon>
    </lineage>
</organism>
<dbReference type="InterPro" id="IPR012945">
    <property type="entry name" value="Tubulin-bd_cofactor_C_dom"/>
</dbReference>
<comment type="subcellular location">
    <subcellularLocation>
        <location evidence="1">Cytoplasm</location>
    </subcellularLocation>
</comment>
<keyword evidence="10" id="KW-1185">Reference proteome</keyword>
<dbReference type="PROSITE" id="PS51329">
    <property type="entry name" value="C_CAP_COFACTOR_C"/>
    <property type="match status" value="1"/>
</dbReference>
<dbReference type="Pfam" id="PF16752">
    <property type="entry name" value="TBCC_N"/>
    <property type="match status" value="1"/>
</dbReference>
<dbReference type="RefSeq" id="XP_070919263.1">
    <property type="nucleotide sequence ID" value="XM_071063162.1"/>
</dbReference>
<evidence type="ECO:0000256" key="5">
    <source>
        <dbReference type="ARBA" id="ARBA00023186"/>
    </source>
</evidence>
<dbReference type="Pfam" id="PF07986">
    <property type="entry name" value="TBCC"/>
    <property type="match status" value="1"/>
</dbReference>
<dbReference type="SMART" id="SM00673">
    <property type="entry name" value="CARP"/>
    <property type="match status" value="1"/>
</dbReference>
<dbReference type="EMBL" id="BAAFSV010000004">
    <property type="protein sequence ID" value="GAB1317532.1"/>
    <property type="molecule type" value="Genomic_DNA"/>
</dbReference>
<keyword evidence="3" id="KW-0963">Cytoplasm</keyword>
<evidence type="ECO:0000256" key="6">
    <source>
        <dbReference type="ARBA" id="ARBA00026055"/>
    </source>
</evidence>
<name>A0ABQ0GIH2_9PEZI</name>